<dbReference type="AlphaFoldDB" id="A0A6G9YM62"/>
<sequence>MTVEFGDHAWYWNGNVSSTKNIPRAQWFPGSNPSDPTDYQGHGVEIYNYVFYDNNVILRGQPHLRHGTGSYAWLNNNPGNLTGVAGGPDYGQYPGKFNWHNFLIFPDYDTGFLAIGLFLQSPAYIDLSIQAAFRKYAPASDGNDPDTYAADVAAAAGVDVSTPISDLTAEQMSLLQNKIAQIEGAVPGDTLAYDSDDLPQAIKDLIA</sequence>
<reference evidence="1 2" key="1">
    <citation type="journal article" date="2019" name="ACS Chem. Biol.">
        <title>Identification and Mobilization of a Cryptic Antibiotic Biosynthesis Gene Locus from a Human-Pathogenic Nocardia Isolate.</title>
        <authorList>
            <person name="Herisse M."/>
            <person name="Ishida K."/>
            <person name="Porter J.L."/>
            <person name="Howden B."/>
            <person name="Hertweck C."/>
            <person name="Stinear T.P."/>
            <person name="Pidot S.J."/>
        </authorList>
    </citation>
    <scope>NUCLEOTIDE SEQUENCE [LARGE SCALE GENOMIC DNA]</scope>
    <source>
        <strain evidence="1 2">AUSMDU00012717</strain>
    </source>
</reference>
<dbReference type="KEGG" id="nah:F5544_32660"/>
<protein>
    <submittedName>
        <fullName evidence="1">Uncharacterized protein</fullName>
    </submittedName>
</protein>
<name>A0A6G9YM62_9NOCA</name>
<gene>
    <name evidence="1" type="ORF">F5544_32660</name>
</gene>
<proteinExistence type="predicted"/>
<organism evidence="1 2">
    <name type="scientific">Nocardia arthritidis</name>
    <dbReference type="NCBI Taxonomy" id="228602"/>
    <lineage>
        <taxon>Bacteria</taxon>
        <taxon>Bacillati</taxon>
        <taxon>Actinomycetota</taxon>
        <taxon>Actinomycetes</taxon>
        <taxon>Mycobacteriales</taxon>
        <taxon>Nocardiaceae</taxon>
        <taxon>Nocardia</taxon>
    </lineage>
</organism>
<keyword evidence="2" id="KW-1185">Reference proteome</keyword>
<accession>A0A6G9YM62</accession>
<dbReference type="RefSeq" id="WP_167476790.1">
    <property type="nucleotide sequence ID" value="NZ_CP046172.1"/>
</dbReference>
<evidence type="ECO:0000313" key="1">
    <source>
        <dbReference type="EMBL" id="QIS14369.1"/>
    </source>
</evidence>
<dbReference type="Proteomes" id="UP000503540">
    <property type="component" value="Chromosome"/>
</dbReference>
<evidence type="ECO:0000313" key="2">
    <source>
        <dbReference type="Proteomes" id="UP000503540"/>
    </source>
</evidence>
<dbReference type="EMBL" id="CP046172">
    <property type="protein sequence ID" value="QIS14369.1"/>
    <property type="molecule type" value="Genomic_DNA"/>
</dbReference>